<name>A0A7V8NSH4_9BACT</name>
<feature type="binding site" evidence="8">
    <location>
        <position position="228"/>
    </location>
    <ligand>
        <name>substrate</name>
    </ligand>
</feature>
<keyword evidence="3 9" id="KW-0862">Zinc</keyword>
<dbReference type="InterPro" id="IPR012131">
    <property type="entry name" value="Hstdl_DH"/>
</dbReference>
<feature type="binding site" evidence="8">
    <location>
        <position position="317"/>
    </location>
    <ligand>
        <name>substrate</name>
    </ligand>
</feature>
<feature type="binding site" evidence="8">
    <location>
        <position position="349"/>
    </location>
    <ligand>
        <name>substrate</name>
    </ligand>
</feature>
<proteinExistence type="inferred from homology"/>
<feature type="binding site" evidence="9">
    <location>
        <position position="349"/>
    </location>
    <ligand>
        <name>Zn(2+)</name>
        <dbReference type="ChEBI" id="CHEBI:29105"/>
    </ligand>
</feature>
<dbReference type="Proteomes" id="UP000567293">
    <property type="component" value="Unassembled WGS sequence"/>
</dbReference>
<evidence type="ECO:0000256" key="10">
    <source>
        <dbReference type="RuleBase" id="RU004175"/>
    </source>
</evidence>
<keyword evidence="4 5" id="KW-0560">Oxidoreductase</keyword>
<dbReference type="PROSITE" id="PS00611">
    <property type="entry name" value="HISOL_DEHYDROGENASE"/>
    <property type="match status" value="1"/>
</dbReference>
<dbReference type="EMBL" id="JACDQQ010001620">
    <property type="protein sequence ID" value="MBA0086662.1"/>
    <property type="molecule type" value="Genomic_DNA"/>
</dbReference>
<evidence type="ECO:0000256" key="3">
    <source>
        <dbReference type="ARBA" id="ARBA00022833"/>
    </source>
</evidence>
<feature type="binding site" evidence="8">
    <location>
        <position position="249"/>
    </location>
    <ligand>
        <name>substrate</name>
    </ligand>
</feature>
<dbReference type="NCBIfam" id="TIGR00069">
    <property type="entry name" value="hisD"/>
    <property type="match status" value="1"/>
</dbReference>
<dbReference type="GO" id="GO:0051287">
    <property type="term" value="F:NAD binding"/>
    <property type="evidence" value="ECO:0007669"/>
    <property type="project" value="InterPro"/>
</dbReference>
<dbReference type="GO" id="GO:0004399">
    <property type="term" value="F:histidinol dehydrogenase activity"/>
    <property type="evidence" value="ECO:0007669"/>
    <property type="project" value="UniProtKB-EC"/>
</dbReference>
<reference evidence="11" key="1">
    <citation type="submission" date="2020-06" db="EMBL/GenBank/DDBJ databases">
        <title>Legume-microbial interactions unlock mineral nutrients during tropical forest succession.</title>
        <authorList>
            <person name="Epihov D.Z."/>
        </authorList>
    </citation>
    <scope>NUCLEOTIDE SEQUENCE [LARGE SCALE GENOMIC DNA]</scope>
    <source>
        <strain evidence="11">Pan2503</strain>
    </source>
</reference>
<dbReference type="GO" id="GO:0005737">
    <property type="term" value="C:cytoplasm"/>
    <property type="evidence" value="ECO:0007669"/>
    <property type="project" value="TreeGrafter"/>
</dbReference>
<feature type="binding site" evidence="9">
    <location>
        <position position="408"/>
    </location>
    <ligand>
        <name>Zn(2+)</name>
        <dbReference type="ChEBI" id="CHEBI:29105"/>
    </ligand>
</feature>
<evidence type="ECO:0000256" key="5">
    <source>
        <dbReference type="PIRNR" id="PIRNR000099"/>
    </source>
</evidence>
<dbReference type="Gene3D" id="3.40.50.1980">
    <property type="entry name" value="Nitrogenase molybdenum iron protein domain"/>
    <property type="match status" value="2"/>
</dbReference>
<dbReference type="Gene3D" id="1.20.5.1300">
    <property type="match status" value="1"/>
</dbReference>
<evidence type="ECO:0000256" key="9">
    <source>
        <dbReference type="PIRSR" id="PIRSR000099-4"/>
    </source>
</evidence>
<feature type="binding site" evidence="8">
    <location>
        <position position="252"/>
    </location>
    <ligand>
        <name>substrate</name>
    </ligand>
</feature>
<keyword evidence="2 9" id="KW-0479">Metal-binding</keyword>
<evidence type="ECO:0000256" key="6">
    <source>
        <dbReference type="PIRSR" id="PIRSR000099-1"/>
    </source>
</evidence>
<feature type="binding site" evidence="8">
    <location>
        <position position="408"/>
    </location>
    <ligand>
        <name>substrate</name>
    </ligand>
</feature>
<dbReference type="InterPro" id="IPR022695">
    <property type="entry name" value="Histidinol_DH_monofunct"/>
</dbReference>
<keyword evidence="12" id="KW-1185">Reference proteome</keyword>
<dbReference type="PIRSF" id="PIRSF000099">
    <property type="entry name" value="Histidinol_dh"/>
    <property type="match status" value="1"/>
</dbReference>
<dbReference type="InterPro" id="IPR001692">
    <property type="entry name" value="Histidinol_DH_CS"/>
</dbReference>
<evidence type="ECO:0000256" key="1">
    <source>
        <dbReference type="ARBA" id="ARBA00010178"/>
    </source>
</evidence>
<dbReference type="PANTHER" id="PTHR21256:SF2">
    <property type="entry name" value="HISTIDINE BIOSYNTHESIS TRIFUNCTIONAL PROTEIN"/>
    <property type="match status" value="1"/>
</dbReference>
<feature type="binding site" evidence="8">
    <location>
        <position position="403"/>
    </location>
    <ligand>
        <name>substrate</name>
    </ligand>
</feature>
<dbReference type="SUPFAM" id="SSF53720">
    <property type="entry name" value="ALDH-like"/>
    <property type="match status" value="1"/>
</dbReference>
<feature type="binding site" evidence="7">
    <location>
        <position position="182"/>
    </location>
    <ligand>
        <name>NAD(+)</name>
        <dbReference type="ChEBI" id="CHEBI:57540"/>
    </ligand>
</feature>
<comment type="cofactor">
    <cofactor evidence="9">
        <name>Zn(2+)</name>
        <dbReference type="ChEBI" id="CHEBI:29105"/>
    </cofactor>
    <text evidence="9">Binds 1 zinc ion per subunit.</text>
</comment>
<accession>A0A7V8NSH4</accession>
<dbReference type="FunFam" id="3.40.50.1980:FF:000001">
    <property type="entry name" value="Histidinol dehydrogenase"/>
    <property type="match status" value="1"/>
</dbReference>
<keyword evidence="7" id="KW-0520">NAD</keyword>
<feature type="binding site" evidence="9">
    <location>
        <position position="249"/>
    </location>
    <ligand>
        <name>Zn(2+)</name>
        <dbReference type="ChEBI" id="CHEBI:29105"/>
    </ligand>
</feature>
<dbReference type="GO" id="GO:0046872">
    <property type="term" value="F:metal ion binding"/>
    <property type="evidence" value="ECO:0007669"/>
    <property type="project" value="UniProtKB-KW"/>
</dbReference>
<evidence type="ECO:0000256" key="7">
    <source>
        <dbReference type="PIRSR" id="PIRSR000099-2"/>
    </source>
</evidence>
<sequence>MQILKLTPQTEKRVLAQRAQDRAETHAMAAKIVADVRKNRDASLFAYAKRFDHTDLRRTGVWITQKEIRIAQKATSPEFRKAIEKAAESVRKVAEKQLPRPWTVETSPGVKIHQVVRPIEAIGCYIPGGQFSLVSTLLMTIVPARVAGVPNVVAVCPRPNSKLLAAAGMLGVERIARIGGAQAIAALAYGTKSVPRVDKIFGPGNKYVTAAKQIVSNDCAIDLPAGPTEAIVFAEQGNARWVAADLLAQAEHAKDAASFFITTSPSLACEVQREIKSQLAELPGSMAHCSTQRSGAILVAKSVDQACEFINRFAPEHLSLPENAENLLQKIRSAGTAFLGPWGAQPLGDYATGSNHILPTGGWARSRGGLSSVDFVKCISVQTITRTGFRYLAEAVEILAESEGLMAHRNAVRIRR</sequence>
<feature type="active site" description="Proton acceptor" evidence="6">
    <location>
        <position position="316"/>
    </location>
</feature>
<evidence type="ECO:0000256" key="4">
    <source>
        <dbReference type="ARBA" id="ARBA00023002"/>
    </source>
</evidence>
<dbReference type="CDD" id="cd06572">
    <property type="entry name" value="Histidinol_dh"/>
    <property type="match status" value="1"/>
</dbReference>
<feature type="binding site" evidence="9">
    <location>
        <position position="252"/>
    </location>
    <ligand>
        <name>Zn(2+)</name>
        <dbReference type="ChEBI" id="CHEBI:29105"/>
    </ligand>
</feature>
<dbReference type="PRINTS" id="PR00083">
    <property type="entry name" value="HOLDHDRGNASE"/>
</dbReference>
<dbReference type="EC" id="1.1.1.23" evidence="11"/>
<dbReference type="Pfam" id="PF00815">
    <property type="entry name" value="Histidinol_dh"/>
    <property type="match status" value="1"/>
</dbReference>
<feature type="active site" description="Proton acceptor" evidence="6">
    <location>
        <position position="317"/>
    </location>
</feature>
<organism evidence="11 12">
    <name type="scientific">Candidatus Acidiferrum panamense</name>
    <dbReference type="NCBI Taxonomy" id="2741543"/>
    <lineage>
        <taxon>Bacteria</taxon>
        <taxon>Pseudomonadati</taxon>
        <taxon>Acidobacteriota</taxon>
        <taxon>Terriglobia</taxon>
        <taxon>Candidatus Acidiferrales</taxon>
        <taxon>Candidatus Acidiferrum</taxon>
    </lineage>
</organism>
<evidence type="ECO:0000256" key="2">
    <source>
        <dbReference type="ARBA" id="ARBA00022723"/>
    </source>
</evidence>
<dbReference type="InterPro" id="IPR016161">
    <property type="entry name" value="Ald_DH/histidinol_DH"/>
</dbReference>
<gene>
    <name evidence="11" type="primary">hisD</name>
    <name evidence="11" type="ORF">HRJ53_16900</name>
</gene>
<evidence type="ECO:0000313" key="11">
    <source>
        <dbReference type="EMBL" id="MBA0086662.1"/>
    </source>
</evidence>
<feature type="binding site" evidence="7">
    <location>
        <position position="125"/>
    </location>
    <ligand>
        <name>NAD(+)</name>
        <dbReference type="ChEBI" id="CHEBI:57540"/>
    </ligand>
</feature>
<dbReference type="AlphaFoldDB" id="A0A7V8NSH4"/>
<evidence type="ECO:0000313" key="12">
    <source>
        <dbReference type="Proteomes" id="UP000567293"/>
    </source>
</evidence>
<feature type="binding site" evidence="7">
    <location>
        <position position="205"/>
    </location>
    <ligand>
        <name>NAD(+)</name>
        <dbReference type="ChEBI" id="CHEBI:57540"/>
    </ligand>
</feature>
<dbReference type="GO" id="GO:0000105">
    <property type="term" value="P:L-histidine biosynthetic process"/>
    <property type="evidence" value="ECO:0007669"/>
    <property type="project" value="InterPro"/>
</dbReference>
<comment type="caution">
    <text evidence="11">The sequence shown here is derived from an EMBL/GenBank/DDBJ whole genome shotgun (WGS) entry which is preliminary data.</text>
</comment>
<comment type="similarity">
    <text evidence="1 5 10">Belongs to the histidinol dehydrogenase family.</text>
</comment>
<dbReference type="PANTHER" id="PTHR21256">
    <property type="entry name" value="HISTIDINOL DEHYDROGENASE HDH"/>
    <property type="match status" value="1"/>
</dbReference>
<evidence type="ECO:0000256" key="8">
    <source>
        <dbReference type="PIRSR" id="PIRSR000099-3"/>
    </source>
</evidence>
<protein>
    <submittedName>
        <fullName evidence="11">Histidinol dehydrogenase</fullName>
        <ecNumber evidence="11">1.1.1.23</ecNumber>
    </submittedName>
</protein>